<dbReference type="AlphaFoldDB" id="A0A936F0A0"/>
<evidence type="ECO:0000313" key="6">
    <source>
        <dbReference type="Proteomes" id="UP000709959"/>
    </source>
</evidence>
<gene>
    <name evidence="5" type="primary">moaC</name>
    <name evidence="5" type="ORF">IPN91_03925</name>
</gene>
<dbReference type="EMBL" id="JADKCH010000002">
    <property type="protein sequence ID" value="MBK8571794.1"/>
    <property type="molecule type" value="Genomic_DNA"/>
</dbReference>
<proteinExistence type="predicted"/>
<dbReference type="Gene3D" id="3.30.70.640">
    <property type="entry name" value="Molybdopterin cofactor biosynthesis C (MoaC) domain"/>
    <property type="match status" value="1"/>
</dbReference>
<dbReference type="EC" id="4.6.1.17" evidence="5"/>
<feature type="domain" description="Molybdopterin cofactor biosynthesis C (MoaC)" evidence="4">
    <location>
        <begin position="15"/>
        <end position="150"/>
    </location>
</feature>
<comment type="function">
    <text evidence="3">Catalyzes the conversion of (8S)-3',8-cyclo-7,8-dihydroguanosine 5'-triphosphate to cyclic pyranopterin monophosphate (cPMP).</text>
</comment>
<protein>
    <submittedName>
        <fullName evidence="5">Cyclic pyranopterin monophosphate synthase MoaC</fullName>
        <ecNumber evidence="5">4.6.1.17</ecNumber>
    </submittedName>
</protein>
<accession>A0A936F0A0</accession>
<dbReference type="SUPFAM" id="SSF55040">
    <property type="entry name" value="Molybdenum cofactor biosynthesis protein C, MoaC"/>
    <property type="match status" value="1"/>
</dbReference>
<evidence type="ECO:0000313" key="5">
    <source>
        <dbReference type="EMBL" id="MBK8571794.1"/>
    </source>
</evidence>
<reference evidence="5 6" key="1">
    <citation type="submission" date="2020-10" db="EMBL/GenBank/DDBJ databases">
        <title>Connecting structure to function with the recovery of over 1000 high-quality activated sludge metagenome-assembled genomes encoding full-length rRNA genes using long-read sequencing.</title>
        <authorList>
            <person name="Singleton C.M."/>
            <person name="Petriglieri F."/>
            <person name="Kristensen J.M."/>
            <person name="Kirkegaard R.H."/>
            <person name="Michaelsen T.Y."/>
            <person name="Andersen M.H."/>
            <person name="Karst S.M."/>
            <person name="Dueholm M.S."/>
            <person name="Nielsen P.H."/>
            <person name="Albertsen M."/>
        </authorList>
    </citation>
    <scope>NUCLEOTIDE SEQUENCE [LARGE SCALE GENOMIC DNA]</scope>
    <source>
        <strain evidence="5">OdNE_18-Q3-R46-58_MAXAC.008</strain>
    </source>
</reference>
<name>A0A936F0A0_9BACT</name>
<keyword evidence="2" id="KW-0501">Molybdenum cofactor biosynthesis</keyword>
<evidence type="ECO:0000256" key="1">
    <source>
        <dbReference type="ARBA" id="ARBA00005046"/>
    </source>
</evidence>
<dbReference type="GO" id="GO:0061799">
    <property type="term" value="F:cyclic pyranopterin monophosphate synthase activity"/>
    <property type="evidence" value="ECO:0007669"/>
    <property type="project" value="UniProtKB-EC"/>
</dbReference>
<dbReference type="GO" id="GO:0006777">
    <property type="term" value="P:Mo-molybdopterin cofactor biosynthetic process"/>
    <property type="evidence" value="ECO:0007669"/>
    <property type="project" value="UniProtKB-KW"/>
</dbReference>
<dbReference type="NCBIfam" id="NF006870">
    <property type="entry name" value="PRK09364.1"/>
    <property type="match status" value="1"/>
</dbReference>
<dbReference type="InterPro" id="IPR002820">
    <property type="entry name" value="Mopterin_CF_biosynth-C_dom"/>
</dbReference>
<dbReference type="Proteomes" id="UP000709959">
    <property type="component" value="Unassembled WGS sequence"/>
</dbReference>
<comment type="caution">
    <text evidence="5">The sequence shown here is derived from an EMBL/GenBank/DDBJ whole genome shotgun (WGS) entry which is preliminary data.</text>
</comment>
<dbReference type="Pfam" id="PF01967">
    <property type="entry name" value="MoaC"/>
    <property type="match status" value="1"/>
</dbReference>
<dbReference type="NCBIfam" id="TIGR00581">
    <property type="entry name" value="moaC"/>
    <property type="match status" value="1"/>
</dbReference>
<evidence type="ECO:0000256" key="3">
    <source>
        <dbReference type="ARBA" id="ARBA00055087"/>
    </source>
</evidence>
<keyword evidence="5" id="KW-0456">Lyase</keyword>
<dbReference type="InterPro" id="IPR036522">
    <property type="entry name" value="MoaC_sf"/>
</dbReference>
<sequence>MTKLTHLDPEGRPVMVDVSPKAITRRVAVAAGYLELDEPAAQALAQGGGPKGDPWSVARIGAVGGVKRTADLIPLAHPLAIEAVAVAHHWDASNRRAWLRVQVSCEGRTGIEMEALAGVTIGLLVLYDMLKAVSHGMAIGPVRLLHKEGGRRGTLTMPWDECPWNPGPSEG</sequence>
<organism evidence="5 6">
    <name type="scientific">Candidatus Geothrix odensensis</name>
    <dbReference type="NCBI Taxonomy" id="2954440"/>
    <lineage>
        <taxon>Bacteria</taxon>
        <taxon>Pseudomonadati</taxon>
        <taxon>Acidobacteriota</taxon>
        <taxon>Holophagae</taxon>
        <taxon>Holophagales</taxon>
        <taxon>Holophagaceae</taxon>
        <taxon>Geothrix</taxon>
    </lineage>
</organism>
<evidence type="ECO:0000259" key="4">
    <source>
        <dbReference type="Pfam" id="PF01967"/>
    </source>
</evidence>
<dbReference type="InterPro" id="IPR023045">
    <property type="entry name" value="MoaC"/>
</dbReference>
<comment type="pathway">
    <text evidence="1">Cofactor biosynthesis; molybdopterin biosynthesis.</text>
</comment>
<evidence type="ECO:0000256" key="2">
    <source>
        <dbReference type="ARBA" id="ARBA00023150"/>
    </source>
</evidence>